<dbReference type="EMBL" id="JABSTU010000005">
    <property type="protein sequence ID" value="KAH8030723.1"/>
    <property type="molecule type" value="Genomic_DNA"/>
</dbReference>
<evidence type="ECO:0000313" key="3">
    <source>
        <dbReference type="Proteomes" id="UP000821866"/>
    </source>
</evidence>
<evidence type="ECO:0000259" key="1">
    <source>
        <dbReference type="Pfam" id="PF00089"/>
    </source>
</evidence>
<organism evidence="2 3">
    <name type="scientific">Rhipicephalus microplus</name>
    <name type="common">Cattle tick</name>
    <name type="synonym">Boophilus microplus</name>
    <dbReference type="NCBI Taxonomy" id="6941"/>
    <lineage>
        <taxon>Eukaryota</taxon>
        <taxon>Metazoa</taxon>
        <taxon>Ecdysozoa</taxon>
        <taxon>Arthropoda</taxon>
        <taxon>Chelicerata</taxon>
        <taxon>Arachnida</taxon>
        <taxon>Acari</taxon>
        <taxon>Parasitiformes</taxon>
        <taxon>Ixodida</taxon>
        <taxon>Ixodoidea</taxon>
        <taxon>Ixodidae</taxon>
        <taxon>Rhipicephalinae</taxon>
        <taxon>Rhipicephalus</taxon>
        <taxon>Boophilus</taxon>
    </lineage>
</organism>
<accession>A0A9J6E829</accession>
<name>A0A9J6E829_RHIMP</name>
<feature type="domain" description="Peptidase S1" evidence="1">
    <location>
        <begin position="59"/>
        <end position="82"/>
    </location>
</feature>
<dbReference type="PROSITE" id="PS00134">
    <property type="entry name" value="TRYPSIN_HIS"/>
    <property type="match status" value="1"/>
</dbReference>
<dbReference type="GO" id="GO:0004252">
    <property type="term" value="F:serine-type endopeptidase activity"/>
    <property type="evidence" value="ECO:0007669"/>
    <property type="project" value="InterPro"/>
</dbReference>
<dbReference type="Pfam" id="PF00089">
    <property type="entry name" value="Trypsin"/>
    <property type="match status" value="1"/>
</dbReference>
<dbReference type="Proteomes" id="UP000821866">
    <property type="component" value="Chromosome 3"/>
</dbReference>
<dbReference type="Gene3D" id="2.40.10.10">
    <property type="entry name" value="Trypsin-like serine proteases"/>
    <property type="match status" value="1"/>
</dbReference>
<keyword evidence="3" id="KW-1185">Reference proteome</keyword>
<dbReference type="InterPro" id="IPR043504">
    <property type="entry name" value="Peptidase_S1_PA_chymotrypsin"/>
</dbReference>
<dbReference type="GO" id="GO:0006508">
    <property type="term" value="P:proteolysis"/>
    <property type="evidence" value="ECO:0007669"/>
    <property type="project" value="InterPro"/>
</dbReference>
<sequence>MDNAFVTAPPYRGGQPPFGKVIVDPSQLSGLSIGSAPRRGSLVTEVYLEIVNKWSSDNITESMCGGSIISPSFVLTAAHCVNT</sequence>
<proteinExistence type="predicted"/>
<dbReference type="InterPro" id="IPR009003">
    <property type="entry name" value="Peptidase_S1_PA"/>
</dbReference>
<dbReference type="AlphaFoldDB" id="A0A9J6E829"/>
<comment type="caution">
    <text evidence="2">The sequence shown here is derived from an EMBL/GenBank/DDBJ whole genome shotgun (WGS) entry which is preliminary data.</text>
</comment>
<dbReference type="InterPro" id="IPR001254">
    <property type="entry name" value="Trypsin_dom"/>
</dbReference>
<dbReference type="SUPFAM" id="SSF50494">
    <property type="entry name" value="Trypsin-like serine proteases"/>
    <property type="match status" value="1"/>
</dbReference>
<evidence type="ECO:0000313" key="2">
    <source>
        <dbReference type="EMBL" id="KAH8030723.1"/>
    </source>
</evidence>
<reference evidence="2" key="2">
    <citation type="submission" date="2021-09" db="EMBL/GenBank/DDBJ databases">
        <authorList>
            <person name="Jia N."/>
            <person name="Wang J."/>
            <person name="Shi W."/>
            <person name="Du L."/>
            <person name="Sun Y."/>
            <person name="Zhan W."/>
            <person name="Jiang J."/>
            <person name="Wang Q."/>
            <person name="Zhang B."/>
            <person name="Ji P."/>
            <person name="Sakyi L.B."/>
            <person name="Cui X."/>
            <person name="Yuan T."/>
            <person name="Jiang B."/>
            <person name="Yang W."/>
            <person name="Lam T.T.-Y."/>
            <person name="Chang Q."/>
            <person name="Ding S."/>
            <person name="Wang X."/>
            <person name="Zhu J."/>
            <person name="Ruan X."/>
            <person name="Zhao L."/>
            <person name="Wei J."/>
            <person name="Que T."/>
            <person name="Du C."/>
            <person name="Cheng J."/>
            <person name="Dai P."/>
            <person name="Han X."/>
            <person name="Huang E."/>
            <person name="Gao Y."/>
            <person name="Liu J."/>
            <person name="Shao H."/>
            <person name="Ye R."/>
            <person name="Li L."/>
            <person name="Wei W."/>
            <person name="Wang X."/>
            <person name="Wang C."/>
            <person name="Huo Q."/>
            <person name="Li W."/>
            <person name="Guo W."/>
            <person name="Chen H."/>
            <person name="Chen S."/>
            <person name="Zhou L."/>
            <person name="Zhou L."/>
            <person name="Ni X."/>
            <person name="Tian J."/>
            <person name="Zhou Y."/>
            <person name="Sheng Y."/>
            <person name="Liu T."/>
            <person name="Pan Y."/>
            <person name="Xia L."/>
            <person name="Li J."/>
            <person name="Zhao F."/>
            <person name="Cao W."/>
        </authorList>
    </citation>
    <scope>NUCLEOTIDE SEQUENCE</scope>
    <source>
        <strain evidence="2">Rmic-2018</strain>
        <tissue evidence="2">Larvae</tissue>
    </source>
</reference>
<protein>
    <recommendedName>
        <fullName evidence="1">Peptidase S1 domain-containing protein</fullName>
    </recommendedName>
</protein>
<dbReference type="InterPro" id="IPR018114">
    <property type="entry name" value="TRYPSIN_HIS"/>
</dbReference>
<gene>
    <name evidence="2" type="ORF">HPB51_011523</name>
</gene>
<reference evidence="2" key="1">
    <citation type="journal article" date="2020" name="Cell">
        <title>Large-Scale Comparative Analyses of Tick Genomes Elucidate Their Genetic Diversity and Vector Capacities.</title>
        <authorList>
            <consortium name="Tick Genome and Microbiome Consortium (TIGMIC)"/>
            <person name="Jia N."/>
            <person name="Wang J."/>
            <person name="Shi W."/>
            <person name="Du L."/>
            <person name="Sun Y."/>
            <person name="Zhan W."/>
            <person name="Jiang J.F."/>
            <person name="Wang Q."/>
            <person name="Zhang B."/>
            <person name="Ji P."/>
            <person name="Bell-Sakyi L."/>
            <person name="Cui X.M."/>
            <person name="Yuan T.T."/>
            <person name="Jiang B.G."/>
            <person name="Yang W.F."/>
            <person name="Lam T.T."/>
            <person name="Chang Q.C."/>
            <person name="Ding S.J."/>
            <person name="Wang X.J."/>
            <person name="Zhu J.G."/>
            <person name="Ruan X.D."/>
            <person name="Zhao L."/>
            <person name="Wei J.T."/>
            <person name="Ye R.Z."/>
            <person name="Que T.C."/>
            <person name="Du C.H."/>
            <person name="Zhou Y.H."/>
            <person name="Cheng J.X."/>
            <person name="Dai P.F."/>
            <person name="Guo W.B."/>
            <person name="Han X.H."/>
            <person name="Huang E.J."/>
            <person name="Li L.F."/>
            <person name="Wei W."/>
            <person name="Gao Y.C."/>
            <person name="Liu J.Z."/>
            <person name="Shao H.Z."/>
            <person name="Wang X."/>
            <person name="Wang C.C."/>
            <person name="Yang T.C."/>
            <person name="Huo Q.B."/>
            <person name="Li W."/>
            <person name="Chen H.Y."/>
            <person name="Chen S.E."/>
            <person name="Zhou L.G."/>
            <person name="Ni X.B."/>
            <person name="Tian J.H."/>
            <person name="Sheng Y."/>
            <person name="Liu T."/>
            <person name="Pan Y.S."/>
            <person name="Xia L.Y."/>
            <person name="Li J."/>
            <person name="Zhao F."/>
            <person name="Cao W.C."/>
        </authorList>
    </citation>
    <scope>NUCLEOTIDE SEQUENCE</scope>
    <source>
        <strain evidence="2">Rmic-2018</strain>
    </source>
</reference>